<name>A0ABD2NVF2_9CUCU</name>
<dbReference type="AlphaFoldDB" id="A0ABD2NVF2"/>
<evidence type="ECO:0000313" key="4">
    <source>
        <dbReference type="Proteomes" id="UP001516400"/>
    </source>
</evidence>
<dbReference type="SUPFAM" id="SSF47095">
    <property type="entry name" value="HMG-box"/>
    <property type="match status" value="1"/>
</dbReference>
<dbReference type="Gene3D" id="1.10.30.10">
    <property type="entry name" value="High mobility group box domain"/>
    <property type="match status" value="1"/>
</dbReference>
<reference evidence="3 4" key="1">
    <citation type="journal article" date="2021" name="BMC Biol.">
        <title>Horizontally acquired antibacterial genes associated with adaptive radiation of ladybird beetles.</title>
        <authorList>
            <person name="Li H.S."/>
            <person name="Tang X.F."/>
            <person name="Huang Y.H."/>
            <person name="Xu Z.Y."/>
            <person name="Chen M.L."/>
            <person name="Du X.Y."/>
            <person name="Qiu B.Y."/>
            <person name="Chen P.T."/>
            <person name="Zhang W."/>
            <person name="Slipinski A."/>
            <person name="Escalona H.E."/>
            <person name="Waterhouse R.M."/>
            <person name="Zwick A."/>
            <person name="Pang H."/>
        </authorList>
    </citation>
    <scope>NUCLEOTIDE SEQUENCE [LARGE SCALE GENOMIC DNA]</scope>
    <source>
        <strain evidence="3">SYSU2018</strain>
    </source>
</reference>
<organism evidence="3 4">
    <name type="scientific">Cryptolaemus montrouzieri</name>
    <dbReference type="NCBI Taxonomy" id="559131"/>
    <lineage>
        <taxon>Eukaryota</taxon>
        <taxon>Metazoa</taxon>
        <taxon>Ecdysozoa</taxon>
        <taxon>Arthropoda</taxon>
        <taxon>Hexapoda</taxon>
        <taxon>Insecta</taxon>
        <taxon>Pterygota</taxon>
        <taxon>Neoptera</taxon>
        <taxon>Endopterygota</taxon>
        <taxon>Coleoptera</taxon>
        <taxon>Polyphaga</taxon>
        <taxon>Cucujiformia</taxon>
        <taxon>Coccinelloidea</taxon>
        <taxon>Coccinellidae</taxon>
        <taxon>Scymninae</taxon>
        <taxon>Scymnini</taxon>
        <taxon>Cryptolaemus</taxon>
    </lineage>
</organism>
<sequence>MSKPGNAFYYFMMDFQAQPGKKYKSLREVADAAGPHWKNLSKDKKAVYEQRARSAKLAGKASKLNSDKMPVDEIEEMERREIEWKQQMKDDIQATLTFAKRSNILDTHSFL</sequence>
<keyword evidence="4" id="KW-1185">Reference proteome</keyword>
<dbReference type="PANTHER" id="PTHR21358">
    <property type="entry name" value="PROTEIN MAELSTROM HOMOLOG"/>
    <property type="match status" value="1"/>
</dbReference>
<dbReference type="EMBL" id="JABFTP020000144">
    <property type="protein sequence ID" value="KAL3282474.1"/>
    <property type="molecule type" value="Genomic_DNA"/>
</dbReference>
<dbReference type="PANTHER" id="PTHR21358:SF4">
    <property type="entry name" value="PROTEIN MAELSTROM HOMOLOG"/>
    <property type="match status" value="1"/>
</dbReference>
<dbReference type="InterPro" id="IPR036910">
    <property type="entry name" value="HMG_box_dom_sf"/>
</dbReference>
<dbReference type="Proteomes" id="UP001516400">
    <property type="component" value="Unassembled WGS sequence"/>
</dbReference>
<evidence type="ECO:0000313" key="3">
    <source>
        <dbReference type="EMBL" id="KAL3282474.1"/>
    </source>
</evidence>
<proteinExistence type="predicted"/>
<protein>
    <recommendedName>
        <fullName evidence="2">HMG box domain-containing protein</fullName>
    </recommendedName>
</protein>
<comment type="caution">
    <text evidence="3">The sequence shown here is derived from an EMBL/GenBank/DDBJ whole genome shotgun (WGS) entry which is preliminary data.</text>
</comment>
<dbReference type="GO" id="GO:0003677">
    <property type="term" value="F:DNA binding"/>
    <property type="evidence" value="ECO:0007669"/>
    <property type="project" value="UniProtKB-UniRule"/>
</dbReference>
<dbReference type="GO" id="GO:0005634">
    <property type="term" value="C:nucleus"/>
    <property type="evidence" value="ECO:0007669"/>
    <property type="project" value="UniProtKB-UniRule"/>
</dbReference>
<dbReference type="InterPro" id="IPR039259">
    <property type="entry name" value="Protein_maelstrom"/>
</dbReference>
<keyword evidence="1" id="KW-0238">DNA-binding</keyword>
<accession>A0ABD2NVF2</accession>
<evidence type="ECO:0000256" key="1">
    <source>
        <dbReference type="PROSITE-ProRule" id="PRU00267"/>
    </source>
</evidence>
<keyword evidence="1" id="KW-0539">Nucleus</keyword>
<feature type="DNA-binding region" description="HMG box" evidence="1">
    <location>
        <begin position="1"/>
        <end position="56"/>
    </location>
</feature>
<dbReference type="PROSITE" id="PS50118">
    <property type="entry name" value="HMG_BOX_2"/>
    <property type="match status" value="1"/>
</dbReference>
<evidence type="ECO:0000259" key="2">
    <source>
        <dbReference type="PROSITE" id="PS50118"/>
    </source>
</evidence>
<feature type="domain" description="HMG box" evidence="2">
    <location>
        <begin position="1"/>
        <end position="56"/>
    </location>
</feature>
<gene>
    <name evidence="3" type="ORF">HHI36_005657</name>
</gene>
<dbReference type="Pfam" id="PF00505">
    <property type="entry name" value="HMG_box"/>
    <property type="match status" value="1"/>
</dbReference>
<dbReference type="InterPro" id="IPR009071">
    <property type="entry name" value="HMG_box_dom"/>
</dbReference>